<keyword evidence="1" id="KW-0812">Transmembrane</keyword>
<feature type="transmembrane region" description="Helical" evidence="1">
    <location>
        <begin position="21"/>
        <end position="43"/>
    </location>
</feature>
<keyword evidence="3" id="KW-0378">Hydrolase</keyword>
<name>A0A1H6YZM1_9MICO</name>
<dbReference type="AlphaFoldDB" id="A0A1H6YZM1"/>
<reference evidence="4" key="1">
    <citation type="submission" date="2016-10" db="EMBL/GenBank/DDBJ databases">
        <authorList>
            <person name="Varghese N."/>
        </authorList>
    </citation>
    <scope>NUCLEOTIDE SEQUENCE [LARGE SCALE GENOMIC DNA]</scope>
    <source>
        <strain evidence="4">DSM 24868</strain>
    </source>
</reference>
<accession>A0A1H6YZM1</accession>
<feature type="transmembrane region" description="Helical" evidence="1">
    <location>
        <begin position="80"/>
        <end position="100"/>
    </location>
</feature>
<feature type="domain" description="Alpha/beta hydrolase fold-5" evidence="2">
    <location>
        <begin position="141"/>
        <end position="305"/>
    </location>
</feature>
<keyword evidence="1" id="KW-1133">Transmembrane helix</keyword>
<dbReference type="eggNOG" id="COG1073">
    <property type="taxonomic scope" value="Bacteria"/>
</dbReference>
<dbReference type="EMBL" id="FNZI01000004">
    <property type="protein sequence ID" value="SEJ46689.1"/>
    <property type="molecule type" value="Genomic_DNA"/>
</dbReference>
<dbReference type="SUPFAM" id="SSF53474">
    <property type="entry name" value="alpha/beta-Hydrolases"/>
    <property type="match status" value="1"/>
</dbReference>
<keyword evidence="4" id="KW-1185">Reference proteome</keyword>
<evidence type="ECO:0000256" key="1">
    <source>
        <dbReference type="SAM" id="Phobius"/>
    </source>
</evidence>
<evidence type="ECO:0000259" key="2">
    <source>
        <dbReference type="Pfam" id="PF12695"/>
    </source>
</evidence>
<dbReference type="RefSeq" id="WP_052405759.1">
    <property type="nucleotide sequence ID" value="NZ_BBLU01000006.1"/>
</dbReference>
<dbReference type="InterPro" id="IPR029059">
    <property type="entry name" value="AB_hydrolase_5"/>
</dbReference>
<evidence type="ECO:0000313" key="4">
    <source>
        <dbReference type="Proteomes" id="UP000183315"/>
    </source>
</evidence>
<feature type="transmembrane region" description="Helical" evidence="1">
    <location>
        <begin position="49"/>
        <end position="68"/>
    </location>
</feature>
<dbReference type="GO" id="GO:0016787">
    <property type="term" value="F:hydrolase activity"/>
    <property type="evidence" value="ECO:0007669"/>
    <property type="project" value="UniProtKB-KW"/>
</dbReference>
<dbReference type="Gene3D" id="3.40.50.1820">
    <property type="entry name" value="alpha/beta hydrolase"/>
    <property type="match status" value="1"/>
</dbReference>
<gene>
    <name evidence="3" type="ORF">SAMN05421637_1887</name>
</gene>
<dbReference type="Pfam" id="PF12695">
    <property type="entry name" value="Abhydrolase_5"/>
    <property type="match status" value="1"/>
</dbReference>
<keyword evidence="1" id="KW-0472">Membrane</keyword>
<dbReference type="STRING" id="1043493.SAMN05421637_1887"/>
<organism evidence="3 4">
    <name type="scientific">Demequina mangrovi</name>
    <dbReference type="NCBI Taxonomy" id="1043493"/>
    <lineage>
        <taxon>Bacteria</taxon>
        <taxon>Bacillati</taxon>
        <taxon>Actinomycetota</taxon>
        <taxon>Actinomycetes</taxon>
        <taxon>Micrococcales</taxon>
        <taxon>Demequinaceae</taxon>
        <taxon>Demequina</taxon>
    </lineage>
</organism>
<sequence length="323" mass="33254">MTEPASPDAPRTSPAWEAWTIRGVAALALVVAVVLATLAWGAVVHGHPAYAVMLAVTVLLAAITLWRWRRARRAGGAALLGLRVLGIFATLAWVALIAWLKPFTATEPALSAMKSDGAVSVTESATQIVMRPTGETSGVALAFQPGARVDPRAYAAVLRPLVEAGHPVVVTKQPLGIAFLAMGGFEQAKATVLEAGTWVVGGHSLGGTVAAIEADTEYPTDQSGPAGLLLYGSYPAGDMTSYEGAVLSVSGSEDGLATPADIEASRADLPDDALYWVVEGGSHAQFGAYGDQPGDGEPTVTDDEAREQIAAASLAFLDGPLEG</sequence>
<dbReference type="Proteomes" id="UP000183315">
    <property type="component" value="Unassembled WGS sequence"/>
</dbReference>
<evidence type="ECO:0000313" key="3">
    <source>
        <dbReference type="EMBL" id="SEJ46689.1"/>
    </source>
</evidence>
<dbReference type="InterPro" id="IPR029058">
    <property type="entry name" value="AB_hydrolase_fold"/>
</dbReference>
<proteinExistence type="predicted"/>
<dbReference type="OrthoDB" id="9780932at2"/>
<protein>
    <submittedName>
        <fullName evidence="3">Alpha/beta hydrolase family protein</fullName>
    </submittedName>
</protein>